<reference evidence="1 2" key="1">
    <citation type="journal article" date="2021" name="Appl. Environ. Microbiol.">
        <title>Genetic linkage and physical mapping for an oyster mushroom Pleurotus cornucopiae and QTL analysis for the trait cap color.</title>
        <authorList>
            <person name="Zhang Y."/>
            <person name="Gao W."/>
            <person name="Sonnenberg A."/>
            <person name="Chen Q."/>
            <person name="Zhang J."/>
            <person name="Huang C."/>
        </authorList>
    </citation>
    <scope>NUCLEOTIDE SEQUENCE [LARGE SCALE GENOMIC DNA]</scope>
    <source>
        <strain evidence="1">CCMSSC00406</strain>
    </source>
</reference>
<accession>A0ACB7J8J4</accession>
<comment type="caution">
    <text evidence="1">The sequence shown here is derived from an EMBL/GenBank/DDBJ whole genome shotgun (WGS) entry which is preliminary data.</text>
</comment>
<proteinExistence type="predicted"/>
<evidence type="ECO:0000313" key="1">
    <source>
        <dbReference type="EMBL" id="KAG9226912.1"/>
    </source>
</evidence>
<gene>
    <name evidence="1" type="ORF">CCMSSC00406_0003415</name>
</gene>
<dbReference type="EMBL" id="WQMT02000002">
    <property type="protein sequence ID" value="KAG9226912.1"/>
    <property type="molecule type" value="Genomic_DNA"/>
</dbReference>
<keyword evidence="2" id="KW-1185">Reference proteome</keyword>
<evidence type="ECO:0000313" key="2">
    <source>
        <dbReference type="Proteomes" id="UP000824881"/>
    </source>
</evidence>
<dbReference type="Proteomes" id="UP000824881">
    <property type="component" value="Unassembled WGS sequence"/>
</dbReference>
<protein>
    <submittedName>
        <fullName evidence="1">Uncharacterized protein</fullName>
    </submittedName>
</protein>
<name>A0ACB7J8J4_PLECO</name>
<sequence>MRHRIELEYYFDLPPSPPPTKNSPFSTEVFYGVIFRNMVQQTAIYEHPPATIILTISSFLFLINVADALFEWLINAGLIGSLIIGVVYGPQAADVLPNELITSLIQLGYIGLLILVFEAGLTTNTQLLIDNLLLSTVAAVVGIGVPIGLSMLLLHVAYGYTLLQSFAAGAALSSTSLGTTLALLKPEWRQMRAGAVLLSAALLDDIVGLVIAAIIAQLADTSGGIPWQIIVQPILVSVAFGILVPLLAYLLNRMRVTHHLGRVAPKRYHRRSLLFIIVAVLSGFVVGARYAGTSDLFGAYLAGILLNFLTKGYTTEDTILAAEEQKTTHSYPPSVVHEGLLTTTFARYILPALQSFLSPIFFASIGISLPIRALGVADGSSAVIWRGIVYAILMLLAKAVVGLTIFLWPAPKITEVEVAALGHLPPTLTRSQASVFLGLAMVARGEIALIVAQLARPILTRSGESEEAYAVVVWAILLCTVGGAVCVGVFLRSRSR</sequence>
<organism evidence="1 2">
    <name type="scientific">Pleurotus cornucopiae</name>
    <name type="common">Cornucopia mushroom</name>
    <dbReference type="NCBI Taxonomy" id="5321"/>
    <lineage>
        <taxon>Eukaryota</taxon>
        <taxon>Fungi</taxon>
        <taxon>Dikarya</taxon>
        <taxon>Basidiomycota</taxon>
        <taxon>Agaricomycotina</taxon>
        <taxon>Agaricomycetes</taxon>
        <taxon>Agaricomycetidae</taxon>
        <taxon>Agaricales</taxon>
        <taxon>Pleurotineae</taxon>
        <taxon>Pleurotaceae</taxon>
        <taxon>Pleurotus</taxon>
    </lineage>
</organism>